<dbReference type="GO" id="GO:0010468">
    <property type="term" value="P:regulation of gene expression"/>
    <property type="evidence" value="ECO:0007669"/>
    <property type="project" value="TreeGrafter"/>
</dbReference>
<dbReference type="EMBL" id="JBAMIC010000003">
    <property type="protein sequence ID" value="KAK7111025.1"/>
    <property type="molecule type" value="Genomic_DNA"/>
</dbReference>
<dbReference type="GO" id="GO:0003677">
    <property type="term" value="F:DNA binding"/>
    <property type="evidence" value="ECO:0007669"/>
    <property type="project" value="UniProtKB-KW"/>
</dbReference>
<dbReference type="Gene3D" id="3.30.160.60">
    <property type="entry name" value="Classic Zinc Finger"/>
    <property type="match status" value="4"/>
</dbReference>
<accession>A0AAN9BWR8</accession>
<dbReference type="GO" id="GO:0008270">
    <property type="term" value="F:zinc ion binding"/>
    <property type="evidence" value="ECO:0007669"/>
    <property type="project" value="UniProtKB-KW"/>
</dbReference>
<keyword evidence="4 10" id="KW-0863">Zinc-finger</keyword>
<feature type="region of interest" description="Disordered" evidence="11">
    <location>
        <begin position="537"/>
        <end position="557"/>
    </location>
</feature>
<dbReference type="GO" id="GO:0005634">
    <property type="term" value="C:nucleus"/>
    <property type="evidence" value="ECO:0007669"/>
    <property type="project" value="UniProtKB-SubCell"/>
</dbReference>
<feature type="domain" description="C2H2-type" evidence="12">
    <location>
        <begin position="838"/>
        <end position="865"/>
    </location>
</feature>
<feature type="domain" description="C2H2-type" evidence="12">
    <location>
        <begin position="896"/>
        <end position="920"/>
    </location>
</feature>
<comment type="caution">
    <text evidence="13">The sequence shown here is derived from an EMBL/GenBank/DDBJ whole genome shotgun (WGS) entry which is preliminary data.</text>
</comment>
<dbReference type="PROSITE" id="PS50157">
    <property type="entry name" value="ZINC_FINGER_C2H2_2"/>
    <property type="match status" value="5"/>
</dbReference>
<keyword evidence="5" id="KW-0862">Zinc</keyword>
<dbReference type="Pfam" id="PF16622">
    <property type="entry name" value="zf-C2H2_11"/>
    <property type="match status" value="1"/>
</dbReference>
<dbReference type="InterPro" id="IPR050331">
    <property type="entry name" value="Zinc_finger"/>
</dbReference>
<evidence type="ECO:0000313" key="13">
    <source>
        <dbReference type="EMBL" id="KAK7111025.1"/>
    </source>
</evidence>
<feature type="region of interest" description="Disordered" evidence="11">
    <location>
        <begin position="500"/>
        <end position="519"/>
    </location>
</feature>
<feature type="region of interest" description="Disordered" evidence="11">
    <location>
        <begin position="366"/>
        <end position="399"/>
    </location>
</feature>
<keyword evidence="14" id="KW-1185">Reference proteome</keyword>
<sequence length="945" mass="100768">MASPEVCIKMEIASDHHNSESDGLSSDMGGFLSGSCMENDDKGDPADPFSTENTLNFAGDSSRFDSDCILSSSLADGVSVPQSSSCDATGSAYSITGDTESLPSNLTGETLLLSGTQSSSEQKQNNPMAPQTFLLANTADSKDYVTAGDQKLEFLSPFQFLTPVSQSHPVVIGNATSAAFVKNVLQGVTLQSSSSSSASPSPPQASTFVSTKEQLNLPPGLVLLSSTLFPQFSLLPSASGISSPLVIQLPPAAGLDTEQLSALGLNLLTSLPVSTAHSGSVSGFGNADSYVPSVVPINTSSVLAPASAPFVSLVSLASEASLTATQSCVDDSACTSSSSSGHVGVDLNSVSTNTSTSSIVIPGVTTPLSSSSSSPSSSLSTSQHSSKTNEHPLVISCTPPNAAVSKGLQQILDHYMQQNKTTTDRSNTQSESKLWNIKADPKDFTLPAGTEPGPSSAYSKPRLESVKEVDGDIEVSTFKVPGLGEKSNSVVVVLRRNLSRTSAQSQTNSASASTSSASGTIISSTIAQPALTSVSGEKFDASNADTDVEEEEDEIDGAAVSAASSVLSENKPIPAIVAFVDNQTASAEANSVNEETRNDSHEERQNDDETVSQNSATDSSTQWVQVKVPDPNARKSKKSHQYNDDIQKFIPLTVKEKLTSDVCRPIIICIIQEDGVKRQVNINPVEMDVTDSTPVSGQEAAGQNNASGELAEPTPSSHRDIAGETQAATSSSNDIPQDNNLNSGDQGQFEGEEETEDKHGVAVTFMKTSATAKGKKSIQCDLCTAVFTRRGNFLRHRKVHTVNLKEDKHFKCPYCDRPFLQRCDMKRHMAIHTDEHPFHCQTCGKGYIRKSDLVVHERFHSKERAFKCEICERCFYQSGDLRRHKRIVHSEQSQLWSCAHCNRKYTREVTLIRHMKTVHSDILLQYVHSPEPMETDGDIASASTG</sequence>
<feature type="compositionally biased region" description="Low complexity" evidence="11">
    <location>
        <begin position="369"/>
        <end position="386"/>
    </location>
</feature>
<evidence type="ECO:0000256" key="6">
    <source>
        <dbReference type="ARBA" id="ARBA00023015"/>
    </source>
</evidence>
<evidence type="ECO:0000256" key="3">
    <source>
        <dbReference type="ARBA" id="ARBA00022737"/>
    </source>
</evidence>
<feature type="compositionally biased region" description="Polar residues" evidence="11">
    <location>
        <begin position="726"/>
        <end position="746"/>
    </location>
</feature>
<evidence type="ECO:0000256" key="1">
    <source>
        <dbReference type="ARBA" id="ARBA00004123"/>
    </source>
</evidence>
<evidence type="ECO:0000256" key="9">
    <source>
        <dbReference type="ARBA" id="ARBA00023242"/>
    </source>
</evidence>
<evidence type="ECO:0000259" key="12">
    <source>
        <dbReference type="PROSITE" id="PS50157"/>
    </source>
</evidence>
<dbReference type="PROSITE" id="PS00028">
    <property type="entry name" value="ZINC_FINGER_C2H2_1"/>
    <property type="match status" value="5"/>
</dbReference>
<keyword evidence="7" id="KW-0238">DNA-binding</keyword>
<comment type="subcellular location">
    <subcellularLocation>
        <location evidence="1">Nucleus</location>
    </subcellularLocation>
</comment>
<dbReference type="Pfam" id="PF00096">
    <property type="entry name" value="zf-C2H2"/>
    <property type="match status" value="3"/>
</dbReference>
<dbReference type="InterPro" id="IPR041697">
    <property type="entry name" value="Znf-C2H2_11"/>
</dbReference>
<feature type="region of interest" description="Disordered" evidence="11">
    <location>
        <begin position="13"/>
        <end position="47"/>
    </location>
</feature>
<evidence type="ECO:0000256" key="5">
    <source>
        <dbReference type="ARBA" id="ARBA00022833"/>
    </source>
</evidence>
<dbReference type="Pfam" id="PF13894">
    <property type="entry name" value="zf-C2H2_4"/>
    <property type="match status" value="1"/>
</dbReference>
<feature type="compositionally biased region" description="Basic and acidic residues" evidence="11">
    <location>
        <begin position="594"/>
        <end position="604"/>
    </location>
</feature>
<keyword evidence="9" id="KW-0539">Nucleus</keyword>
<gene>
    <name evidence="13" type="ORF">V1264_014807</name>
</gene>
<dbReference type="SUPFAM" id="SSF57667">
    <property type="entry name" value="beta-beta-alpha zinc fingers"/>
    <property type="match status" value="3"/>
</dbReference>
<keyword evidence="8" id="KW-0804">Transcription</keyword>
<dbReference type="PANTHER" id="PTHR16515">
    <property type="entry name" value="PR DOMAIN ZINC FINGER PROTEIN"/>
    <property type="match status" value="1"/>
</dbReference>
<name>A0AAN9BWR8_9CAEN</name>
<dbReference type="AlphaFoldDB" id="A0AAN9BWR8"/>
<evidence type="ECO:0000256" key="4">
    <source>
        <dbReference type="ARBA" id="ARBA00022771"/>
    </source>
</evidence>
<feature type="compositionally biased region" description="Polar residues" evidence="11">
    <location>
        <begin position="611"/>
        <end position="624"/>
    </location>
</feature>
<keyword evidence="3" id="KW-0677">Repeat</keyword>
<dbReference type="InterPro" id="IPR036236">
    <property type="entry name" value="Znf_C2H2_sf"/>
</dbReference>
<evidence type="ECO:0000256" key="2">
    <source>
        <dbReference type="ARBA" id="ARBA00022723"/>
    </source>
</evidence>
<protein>
    <recommendedName>
        <fullName evidence="12">C2H2-type domain-containing protein</fullName>
    </recommendedName>
</protein>
<dbReference type="SMART" id="SM00355">
    <property type="entry name" value="ZnF_C2H2"/>
    <property type="match status" value="5"/>
</dbReference>
<feature type="compositionally biased region" description="Acidic residues" evidence="11">
    <location>
        <begin position="546"/>
        <end position="556"/>
    </location>
</feature>
<feature type="compositionally biased region" description="Polar residues" evidence="11">
    <location>
        <begin position="690"/>
        <end position="707"/>
    </location>
</feature>
<evidence type="ECO:0000313" key="14">
    <source>
        <dbReference type="Proteomes" id="UP001374579"/>
    </source>
</evidence>
<evidence type="ECO:0000256" key="10">
    <source>
        <dbReference type="PROSITE-ProRule" id="PRU00042"/>
    </source>
</evidence>
<evidence type="ECO:0000256" key="8">
    <source>
        <dbReference type="ARBA" id="ARBA00023163"/>
    </source>
</evidence>
<feature type="domain" description="C2H2-type" evidence="12">
    <location>
        <begin position="810"/>
        <end position="837"/>
    </location>
</feature>
<dbReference type="PANTHER" id="PTHR16515:SF49">
    <property type="entry name" value="GASTRULA ZINC FINGER PROTEIN XLCGF49.1-LIKE-RELATED"/>
    <property type="match status" value="1"/>
</dbReference>
<feature type="domain" description="C2H2-type" evidence="12">
    <location>
        <begin position="778"/>
        <end position="801"/>
    </location>
</feature>
<proteinExistence type="predicted"/>
<dbReference type="FunFam" id="3.30.160.60:FF:000446">
    <property type="entry name" value="Zinc finger protein"/>
    <property type="match status" value="1"/>
</dbReference>
<dbReference type="Proteomes" id="UP001374579">
    <property type="component" value="Unassembled WGS sequence"/>
</dbReference>
<feature type="region of interest" description="Disordered" evidence="11">
    <location>
        <begin position="442"/>
        <end position="464"/>
    </location>
</feature>
<feature type="region of interest" description="Disordered" evidence="11">
    <location>
        <begin position="688"/>
        <end position="758"/>
    </location>
</feature>
<evidence type="ECO:0000256" key="11">
    <source>
        <dbReference type="SAM" id="MobiDB-lite"/>
    </source>
</evidence>
<dbReference type="InterPro" id="IPR013087">
    <property type="entry name" value="Znf_C2H2_type"/>
</dbReference>
<reference evidence="13 14" key="1">
    <citation type="submission" date="2024-02" db="EMBL/GenBank/DDBJ databases">
        <title>Chromosome-scale genome assembly of the rough periwinkle Littorina saxatilis.</title>
        <authorList>
            <person name="De Jode A."/>
            <person name="Faria R."/>
            <person name="Formenti G."/>
            <person name="Sims Y."/>
            <person name="Smith T.P."/>
            <person name="Tracey A."/>
            <person name="Wood J.M.D."/>
            <person name="Zagrodzka Z.B."/>
            <person name="Johannesson K."/>
            <person name="Butlin R.K."/>
            <person name="Leder E.H."/>
        </authorList>
    </citation>
    <scope>NUCLEOTIDE SEQUENCE [LARGE SCALE GENOMIC DNA]</scope>
    <source>
        <strain evidence="13">Snail1</strain>
        <tissue evidence="13">Muscle</tissue>
    </source>
</reference>
<dbReference type="FunFam" id="3.30.160.60:FF:000110">
    <property type="entry name" value="Zinc finger protein-like"/>
    <property type="match status" value="1"/>
</dbReference>
<evidence type="ECO:0000256" key="7">
    <source>
        <dbReference type="ARBA" id="ARBA00023125"/>
    </source>
</evidence>
<keyword evidence="6" id="KW-0805">Transcription regulation</keyword>
<feature type="domain" description="C2H2-type" evidence="12">
    <location>
        <begin position="866"/>
        <end position="894"/>
    </location>
</feature>
<organism evidence="13 14">
    <name type="scientific">Littorina saxatilis</name>
    <dbReference type="NCBI Taxonomy" id="31220"/>
    <lineage>
        <taxon>Eukaryota</taxon>
        <taxon>Metazoa</taxon>
        <taxon>Spiralia</taxon>
        <taxon>Lophotrochozoa</taxon>
        <taxon>Mollusca</taxon>
        <taxon>Gastropoda</taxon>
        <taxon>Caenogastropoda</taxon>
        <taxon>Littorinimorpha</taxon>
        <taxon>Littorinoidea</taxon>
        <taxon>Littorinidae</taxon>
        <taxon>Littorina</taxon>
    </lineage>
</organism>
<keyword evidence="2" id="KW-0479">Metal-binding</keyword>
<feature type="region of interest" description="Disordered" evidence="11">
    <location>
        <begin position="587"/>
        <end position="641"/>
    </location>
</feature>